<evidence type="ECO:0000256" key="4">
    <source>
        <dbReference type="SAM" id="MobiDB-lite"/>
    </source>
</evidence>
<dbReference type="AlphaFoldDB" id="A0A8D8LYT1"/>
<dbReference type="GO" id="GO:0046872">
    <property type="term" value="F:metal ion binding"/>
    <property type="evidence" value="ECO:0007669"/>
    <property type="project" value="UniProtKB-KW"/>
</dbReference>
<dbReference type="InterPro" id="IPR039790">
    <property type="entry name" value="CHRD1"/>
</dbReference>
<feature type="domain" description="CHORD" evidence="6">
    <location>
        <begin position="145"/>
        <end position="204"/>
    </location>
</feature>
<feature type="domain" description="CHORD" evidence="6">
    <location>
        <begin position="6"/>
        <end position="65"/>
    </location>
</feature>
<dbReference type="PANTHER" id="PTHR46983:SF3">
    <property type="entry name" value="CHPADIPLOID STATE MAINTENANCE PROTEIN CHPA"/>
    <property type="match status" value="1"/>
</dbReference>
<dbReference type="InterPro" id="IPR007052">
    <property type="entry name" value="CS_dom"/>
</dbReference>
<evidence type="ECO:0000313" key="7">
    <source>
        <dbReference type="EMBL" id="CAG6619094.1"/>
    </source>
</evidence>
<dbReference type="Gene3D" id="2.60.40.790">
    <property type="match status" value="1"/>
</dbReference>
<dbReference type="Pfam" id="PF04969">
    <property type="entry name" value="CS"/>
    <property type="match status" value="1"/>
</dbReference>
<dbReference type="Pfam" id="PF04968">
    <property type="entry name" value="CHORD"/>
    <property type="match status" value="2"/>
</dbReference>
<dbReference type="SUPFAM" id="SSF49764">
    <property type="entry name" value="HSP20-like chaperones"/>
    <property type="match status" value="1"/>
</dbReference>
<feature type="compositionally biased region" description="Basic and acidic residues" evidence="4">
    <location>
        <begin position="316"/>
        <end position="331"/>
    </location>
</feature>
<reference evidence="7" key="1">
    <citation type="submission" date="2021-05" db="EMBL/GenBank/DDBJ databases">
        <authorList>
            <person name="Alioto T."/>
            <person name="Alioto T."/>
            <person name="Gomez Garrido J."/>
        </authorList>
    </citation>
    <scope>NUCLEOTIDE SEQUENCE</scope>
</reference>
<dbReference type="PROSITE" id="PS51203">
    <property type="entry name" value="CS"/>
    <property type="match status" value="1"/>
</dbReference>
<dbReference type="EMBL" id="HBUF01044876">
    <property type="protein sequence ID" value="CAG6619094.1"/>
    <property type="molecule type" value="Transcribed_RNA"/>
</dbReference>
<dbReference type="InterPro" id="IPR008978">
    <property type="entry name" value="HSP20-like_chaperone"/>
</dbReference>
<feature type="domain" description="CS" evidence="5">
    <location>
        <begin position="215"/>
        <end position="305"/>
    </location>
</feature>
<dbReference type="PROSITE" id="PS51401">
    <property type="entry name" value="CHORD"/>
    <property type="match status" value="2"/>
</dbReference>
<accession>A0A8D8LYT1</accession>
<evidence type="ECO:0000259" key="5">
    <source>
        <dbReference type="PROSITE" id="PS51203"/>
    </source>
</evidence>
<dbReference type="Gene3D" id="4.10.1130.20">
    <property type="match status" value="2"/>
</dbReference>
<dbReference type="InterPro" id="IPR007051">
    <property type="entry name" value="CHORD_dom"/>
</dbReference>
<keyword evidence="3" id="KW-0862">Zinc</keyword>
<keyword evidence="2" id="KW-0677">Repeat</keyword>
<organism evidence="7">
    <name type="scientific">Cacopsylla melanoneura</name>
    <dbReference type="NCBI Taxonomy" id="428564"/>
    <lineage>
        <taxon>Eukaryota</taxon>
        <taxon>Metazoa</taxon>
        <taxon>Ecdysozoa</taxon>
        <taxon>Arthropoda</taxon>
        <taxon>Hexapoda</taxon>
        <taxon>Insecta</taxon>
        <taxon>Pterygota</taxon>
        <taxon>Neoptera</taxon>
        <taxon>Paraneoptera</taxon>
        <taxon>Hemiptera</taxon>
        <taxon>Sternorrhyncha</taxon>
        <taxon>Psylloidea</taxon>
        <taxon>Psyllidae</taxon>
        <taxon>Psyllinae</taxon>
        <taxon>Cacopsylla</taxon>
    </lineage>
</organism>
<feature type="region of interest" description="Disordered" evidence="4">
    <location>
        <begin position="304"/>
        <end position="337"/>
    </location>
</feature>
<proteinExistence type="predicted"/>
<evidence type="ECO:0000256" key="2">
    <source>
        <dbReference type="ARBA" id="ARBA00022737"/>
    </source>
</evidence>
<sequence>MSLVTCYNKGCGKSFDPGLNDNDACVHHPGNPVFHDAYKGWSCCNKKCTDFTEFLNIKGCTTSPHNPVKPTEPDKYIPDKSTAKEILEVRAPEPKAMERPSIDTPLTELKPTIAKSLLDQVQSLLPTTTGGGGDAASSIPLGTQCKNNACKETYEGPQSLSAICAYHAGVPVFHEGLKFWSCCNKKTTDFAAFLEQKGCTHGEHVWIKPNTDKGKVKCRLDWFQTGTNVVVSIFAKKYDPARSKIQVSPVRLKIDLYFPEEDGHYQQDIELKGIINIEKTTASMLGSKVELTLHKAEVGSWSRLEVPNASPAKSAPAEDKSTNDVQHKLDTVDLSDL</sequence>
<dbReference type="PANTHER" id="PTHR46983">
    <property type="entry name" value="CYSTEINE AND HISTIDINE-RICH DOMAIN-CONTAINING PROTEIN 1"/>
    <property type="match status" value="1"/>
</dbReference>
<name>A0A8D8LYT1_9HEMI</name>
<evidence type="ECO:0000259" key="6">
    <source>
        <dbReference type="PROSITE" id="PS51401"/>
    </source>
</evidence>
<protein>
    <submittedName>
        <fullName evidence="7">Cysteine and histidine-rich domain-containing protein</fullName>
    </submittedName>
</protein>
<keyword evidence="1" id="KW-0479">Metal-binding</keyword>
<evidence type="ECO:0000256" key="1">
    <source>
        <dbReference type="ARBA" id="ARBA00022723"/>
    </source>
</evidence>
<evidence type="ECO:0000256" key="3">
    <source>
        <dbReference type="ARBA" id="ARBA00022833"/>
    </source>
</evidence>